<dbReference type="RefSeq" id="WP_379865798.1">
    <property type="nucleotide sequence ID" value="NZ_JBHTBW010000045.1"/>
</dbReference>
<reference evidence="2" key="1">
    <citation type="journal article" date="2019" name="Int. J. Syst. Evol. Microbiol.">
        <title>The Global Catalogue of Microorganisms (GCM) 10K type strain sequencing project: providing services to taxonomists for standard genome sequencing and annotation.</title>
        <authorList>
            <consortium name="The Broad Institute Genomics Platform"/>
            <consortium name="The Broad Institute Genome Sequencing Center for Infectious Disease"/>
            <person name="Wu L."/>
            <person name="Ma J."/>
        </authorList>
    </citation>
    <scope>NUCLEOTIDE SEQUENCE [LARGE SCALE GENOMIC DNA]</scope>
    <source>
        <strain evidence="2">CGMCC 1.12942</strain>
    </source>
</reference>
<dbReference type="EMBL" id="JBHTBW010000045">
    <property type="protein sequence ID" value="MFC7442140.1"/>
    <property type="molecule type" value="Genomic_DNA"/>
</dbReference>
<gene>
    <name evidence="1" type="ORF">ACFQNG_13680</name>
</gene>
<protein>
    <recommendedName>
        <fullName evidence="3">Lipoprotein</fullName>
    </recommendedName>
</protein>
<organism evidence="1 2">
    <name type="scientific">Laceyella putida</name>
    <dbReference type="NCBI Taxonomy" id="110101"/>
    <lineage>
        <taxon>Bacteria</taxon>
        <taxon>Bacillati</taxon>
        <taxon>Bacillota</taxon>
        <taxon>Bacilli</taxon>
        <taxon>Bacillales</taxon>
        <taxon>Thermoactinomycetaceae</taxon>
        <taxon>Laceyella</taxon>
    </lineage>
</organism>
<keyword evidence="2" id="KW-1185">Reference proteome</keyword>
<dbReference type="Proteomes" id="UP001596500">
    <property type="component" value="Unassembled WGS sequence"/>
</dbReference>
<comment type="caution">
    <text evidence="1">The sequence shown here is derived from an EMBL/GenBank/DDBJ whole genome shotgun (WGS) entry which is preliminary data.</text>
</comment>
<dbReference type="PROSITE" id="PS51257">
    <property type="entry name" value="PROKAR_LIPOPROTEIN"/>
    <property type="match status" value="1"/>
</dbReference>
<evidence type="ECO:0000313" key="1">
    <source>
        <dbReference type="EMBL" id="MFC7442140.1"/>
    </source>
</evidence>
<name>A0ABW2RMC6_9BACL</name>
<evidence type="ECO:0008006" key="3">
    <source>
        <dbReference type="Google" id="ProtNLM"/>
    </source>
</evidence>
<evidence type="ECO:0000313" key="2">
    <source>
        <dbReference type="Proteomes" id="UP001596500"/>
    </source>
</evidence>
<proteinExistence type="predicted"/>
<accession>A0ABW2RMC6</accession>
<sequence length="245" mass="28827">MRRWGSYMAILLLLCTVITGCLYPQEKRQEWDKLDQHLARVQAAVDTYLKQQKMLPYKYSQDDIKWSTRYQVDFMQIQGYLGEIPPSAFEKGGYFIYVMTDVETKPLVRLFDLRIHDAVDKVQMSVNAYKAKEGKYPLGETVAPHFYKVDMEKLDLSDVHVVSPYSPDTMLDLIMDDRGRVYVDYRSEVMKKWQYAKEKPSEAEDLRAWLAKDSYFVPGYSPMMQMKKNTPEFIYPAEEMKQKSP</sequence>